<keyword evidence="6 8" id="KW-0472">Membrane</keyword>
<reference evidence="13 14" key="1">
    <citation type="submission" date="2022-06" db="EMBL/GenBank/DDBJ databases">
        <title>Roseomonas CN29.</title>
        <authorList>
            <person name="Cheng Y."/>
            <person name="He X."/>
        </authorList>
    </citation>
    <scope>NUCLEOTIDE SEQUENCE [LARGE SCALE GENOMIC DNA]</scope>
    <source>
        <strain evidence="13 14">CN29</strain>
    </source>
</reference>
<evidence type="ECO:0000256" key="2">
    <source>
        <dbReference type="ARBA" id="ARBA00022448"/>
    </source>
</evidence>
<gene>
    <name evidence="13" type="ORF">NRP21_15280</name>
</gene>
<dbReference type="InterPro" id="IPR012910">
    <property type="entry name" value="Plug_dom"/>
</dbReference>
<dbReference type="Pfam" id="PF00593">
    <property type="entry name" value="TonB_dep_Rec_b-barrel"/>
    <property type="match status" value="1"/>
</dbReference>
<comment type="caution">
    <text evidence="13">The sequence shown here is derived from an EMBL/GenBank/DDBJ whole genome shotgun (WGS) entry which is preliminary data.</text>
</comment>
<evidence type="ECO:0000256" key="3">
    <source>
        <dbReference type="ARBA" id="ARBA00022452"/>
    </source>
</evidence>
<evidence type="ECO:0000256" key="7">
    <source>
        <dbReference type="ARBA" id="ARBA00023237"/>
    </source>
</evidence>
<accession>A0ABT1X7R2</accession>
<evidence type="ECO:0000259" key="12">
    <source>
        <dbReference type="Pfam" id="PF07715"/>
    </source>
</evidence>
<name>A0ABT1X7R2_9PROT</name>
<keyword evidence="3 8" id="KW-1134">Transmembrane beta strand</keyword>
<organism evidence="13 14">
    <name type="scientific">Roseomonas populi</name>
    <dbReference type="NCBI Taxonomy" id="3121582"/>
    <lineage>
        <taxon>Bacteria</taxon>
        <taxon>Pseudomonadati</taxon>
        <taxon>Pseudomonadota</taxon>
        <taxon>Alphaproteobacteria</taxon>
        <taxon>Acetobacterales</taxon>
        <taxon>Roseomonadaceae</taxon>
        <taxon>Roseomonas</taxon>
    </lineage>
</organism>
<keyword evidence="13" id="KW-0675">Receptor</keyword>
<evidence type="ECO:0000256" key="5">
    <source>
        <dbReference type="ARBA" id="ARBA00023077"/>
    </source>
</evidence>
<dbReference type="EMBL" id="JANJOU010000012">
    <property type="protein sequence ID" value="MCR0983418.1"/>
    <property type="molecule type" value="Genomic_DNA"/>
</dbReference>
<dbReference type="Pfam" id="PF07715">
    <property type="entry name" value="Plug"/>
    <property type="match status" value="1"/>
</dbReference>
<keyword evidence="7 8" id="KW-0998">Cell outer membrane</keyword>
<keyword evidence="5 9" id="KW-0798">TonB box</keyword>
<sequence length="687" mass="73776">MSRPNAGPLGAALLAAALPLSSALAQPSPIPVPEVAVSGAPGALTARDTADAQAALRQVPGNVSVVPAEDIRIRAGVTTLRDVLEFEPGVFVQPKWGEDSRLSIRGSGIARNNHLRGVQLTQDGIPLNQADGSGDFQELDPLTLDHMEVYRGGNAFGFGAATLGGVLNAVTPTGHSAPGALLRGEAGSYSFYRAQAAYGVASGAFDAWASLSALSQEGFRDHSNGNSRRFNGNVGWRITDDVETRFYYGYNNIEQRIPGTLTRALALSDPRRAAAANLALDYQRNIESNRVGNRTTWRIAPGVALETGISFVHRELDHPIFQYIDQRTDDVNGFARLTLEGTVAGLRNVGLVGGTFGLGTHDNRRYVNLTGHAGRLTYASTDRARTNTVILQDTVYVLPSLGLVAGIQLGEAYRASRDKFLSDGDGSGSTTYRYSNPRIGAVWDVTPAWQAFANLTWSTEPPTISDLTPLASSGFSSLKAQRARTLEIGTRGRTGTLGWELALYRSWIRDEIQLFDPTGTGASFALNADRTIHQGIEAAGSWTALRGALAENDSLTLRGAYTLNDFHFDGDARYGDNELPGVPRHLLRAELRYRHPAGASIAPNVEWVPRGLFADNANTVQGNSYALLGLRGDWTFSNGLSVFLEGRNLTDKRYISSASVAPIATAASAIYEPGFGRSVYGGMQFRF</sequence>
<evidence type="ECO:0000256" key="10">
    <source>
        <dbReference type="SAM" id="SignalP"/>
    </source>
</evidence>
<evidence type="ECO:0000259" key="11">
    <source>
        <dbReference type="Pfam" id="PF00593"/>
    </source>
</evidence>
<keyword evidence="4 8" id="KW-0812">Transmembrane</keyword>
<dbReference type="InterPro" id="IPR036942">
    <property type="entry name" value="Beta-barrel_TonB_sf"/>
</dbReference>
<dbReference type="PANTHER" id="PTHR30069">
    <property type="entry name" value="TONB-DEPENDENT OUTER MEMBRANE RECEPTOR"/>
    <property type="match status" value="1"/>
</dbReference>
<comment type="similarity">
    <text evidence="8 9">Belongs to the TonB-dependent receptor family.</text>
</comment>
<evidence type="ECO:0000313" key="14">
    <source>
        <dbReference type="Proteomes" id="UP001524642"/>
    </source>
</evidence>
<feature type="signal peptide" evidence="10">
    <location>
        <begin position="1"/>
        <end position="25"/>
    </location>
</feature>
<evidence type="ECO:0000256" key="1">
    <source>
        <dbReference type="ARBA" id="ARBA00004571"/>
    </source>
</evidence>
<dbReference type="InterPro" id="IPR000531">
    <property type="entry name" value="Beta-barrel_TonB"/>
</dbReference>
<evidence type="ECO:0000256" key="8">
    <source>
        <dbReference type="PROSITE-ProRule" id="PRU01360"/>
    </source>
</evidence>
<protein>
    <submittedName>
        <fullName evidence="13">TonB-dependent receptor</fullName>
    </submittedName>
</protein>
<dbReference type="Proteomes" id="UP001524642">
    <property type="component" value="Unassembled WGS sequence"/>
</dbReference>
<feature type="chain" id="PRO_5045248728" evidence="10">
    <location>
        <begin position="26"/>
        <end position="687"/>
    </location>
</feature>
<dbReference type="CDD" id="cd01347">
    <property type="entry name" value="ligand_gated_channel"/>
    <property type="match status" value="1"/>
</dbReference>
<dbReference type="PANTHER" id="PTHR30069:SF28">
    <property type="entry name" value="TONB-DEPENDENT RECEPTOR YNCD-RELATED"/>
    <property type="match status" value="1"/>
</dbReference>
<dbReference type="InterPro" id="IPR039426">
    <property type="entry name" value="TonB-dep_rcpt-like"/>
</dbReference>
<dbReference type="Gene3D" id="2.170.130.10">
    <property type="entry name" value="TonB-dependent receptor, plug domain"/>
    <property type="match status" value="1"/>
</dbReference>
<evidence type="ECO:0000256" key="9">
    <source>
        <dbReference type="RuleBase" id="RU003357"/>
    </source>
</evidence>
<keyword evidence="2 8" id="KW-0813">Transport</keyword>
<evidence type="ECO:0000256" key="6">
    <source>
        <dbReference type="ARBA" id="ARBA00023136"/>
    </source>
</evidence>
<feature type="domain" description="TonB-dependent receptor-like beta-barrel" evidence="11">
    <location>
        <begin position="186"/>
        <end position="649"/>
    </location>
</feature>
<keyword evidence="14" id="KW-1185">Reference proteome</keyword>
<dbReference type="InterPro" id="IPR037066">
    <property type="entry name" value="Plug_dom_sf"/>
</dbReference>
<dbReference type="PROSITE" id="PS52016">
    <property type="entry name" value="TONB_DEPENDENT_REC_3"/>
    <property type="match status" value="1"/>
</dbReference>
<dbReference type="Gene3D" id="2.40.170.20">
    <property type="entry name" value="TonB-dependent receptor, beta-barrel domain"/>
    <property type="match status" value="1"/>
</dbReference>
<comment type="subcellular location">
    <subcellularLocation>
        <location evidence="1 8">Cell outer membrane</location>
        <topology evidence="1 8">Multi-pass membrane protein</topology>
    </subcellularLocation>
</comment>
<feature type="domain" description="TonB-dependent receptor plug" evidence="12">
    <location>
        <begin position="56"/>
        <end position="166"/>
    </location>
</feature>
<keyword evidence="10" id="KW-0732">Signal</keyword>
<proteinExistence type="inferred from homology"/>
<evidence type="ECO:0000313" key="13">
    <source>
        <dbReference type="EMBL" id="MCR0983418.1"/>
    </source>
</evidence>
<dbReference type="RefSeq" id="WP_257717086.1">
    <property type="nucleotide sequence ID" value="NZ_JANJOU010000012.1"/>
</dbReference>
<evidence type="ECO:0000256" key="4">
    <source>
        <dbReference type="ARBA" id="ARBA00022692"/>
    </source>
</evidence>
<dbReference type="SUPFAM" id="SSF56935">
    <property type="entry name" value="Porins"/>
    <property type="match status" value="1"/>
</dbReference>